<keyword evidence="2" id="KW-0863">Zinc-finger</keyword>
<dbReference type="KEGG" id="vpo:Kpol_463p18"/>
<dbReference type="RefSeq" id="XP_001643326.1">
    <property type="nucleotide sequence ID" value="XM_001643276.1"/>
</dbReference>
<dbReference type="SMART" id="SM00317">
    <property type="entry name" value="SET"/>
    <property type="match status" value="1"/>
</dbReference>
<dbReference type="InterPro" id="IPR011011">
    <property type="entry name" value="Znf_FYVE_PHD"/>
</dbReference>
<keyword evidence="1" id="KW-0479">Metal-binding</keyword>
<feature type="compositionally biased region" description="Polar residues" evidence="5">
    <location>
        <begin position="63"/>
        <end position="81"/>
    </location>
</feature>
<dbReference type="OMA" id="NTIMHNC"/>
<evidence type="ECO:0000256" key="5">
    <source>
        <dbReference type="SAM" id="MobiDB-lite"/>
    </source>
</evidence>
<keyword evidence="3" id="KW-0862">Zinc</keyword>
<protein>
    <recommendedName>
        <fullName evidence="6">SET domain-containing protein</fullName>
    </recommendedName>
</protein>
<dbReference type="Pfam" id="PF00856">
    <property type="entry name" value="SET"/>
    <property type="match status" value="1"/>
</dbReference>
<proteinExistence type="predicted"/>
<evidence type="ECO:0000256" key="1">
    <source>
        <dbReference type="ARBA" id="ARBA00022723"/>
    </source>
</evidence>
<evidence type="ECO:0000256" key="2">
    <source>
        <dbReference type="ARBA" id="ARBA00022771"/>
    </source>
</evidence>
<feature type="region of interest" description="Disordered" evidence="5">
    <location>
        <begin position="63"/>
        <end position="84"/>
    </location>
</feature>
<dbReference type="InterPro" id="IPR046341">
    <property type="entry name" value="SET_dom_sf"/>
</dbReference>
<dbReference type="PROSITE" id="PS01359">
    <property type="entry name" value="ZF_PHD_1"/>
    <property type="match status" value="1"/>
</dbReference>
<dbReference type="GO" id="GO:0006338">
    <property type="term" value="P:chromatin remodeling"/>
    <property type="evidence" value="ECO:0007669"/>
    <property type="project" value="EnsemblFungi"/>
</dbReference>
<dbReference type="Gene3D" id="2.170.270.10">
    <property type="entry name" value="SET domain"/>
    <property type="match status" value="1"/>
</dbReference>
<dbReference type="InterPro" id="IPR001965">
    <property type="entry name" value="Znf_PHD"/>
</dbReference>
<dbReference type="PROSITE" id="PS50280">
    <property type="entry name" value="SET"/>
    <property type="match status" value="1"/>
</dbReference>
<evidence type="ECO:0000256" key="3">
    <source>
        <dbReference type="ARBA" id="ARBA00022833"/>
    </source>
</evidence>
<dbReference type="HOGENOM" id="CLU_017047_1_0_1"/>
<dbReference type="AlphaFoldDB" id="A7TQK4"/>
<dbReference type="GO" id="GO:1900407">
    <property type="term" value="P:regulation of cellular response to oxidative stress"/>
    <property type="evidence" value="ECO:0007669"/>
    <property type="project" value="EnsemblFungi"/>
</dbReference>
<dbReference type="GO" id="GO:0008270">
    <property type="term" value="F:zinc ion binding"/>
    <property type="evidence" value="ECO:0007669"/>
    <property type="project" value="UniProtKB-KW"/>
</dbReference>
<dbReference type="SUPFAM" id="SSF82199">
    <property type="entry name" value="SET domain"/>
    <property type="match status" value="1"/>
</dbReference>
<dbReference type="PANTHER" id="PTHR46462:SF3">
    <property type="entry name" value="UPSET, ISOFORM A"/>
    <property type="match status" value="1"/>
</dbReference>
<dbReference type="PANTHER" id="PTHR46462">
    <property type="entry name" value="UPSET, ISOFORM A"/>
    <property type="match status" value="1"/>
</dbReference>
<dbReference type="GeneID" id="5543546"/>
<dbReference type="GO" id="GO:0034967">
    <property type="term" value="C:Set3 complex"/>
    <property type="evidence" value="ECO:0007669"/>
    <property type="project" value="TreeGrafter"/>
</dbReference>
<dbReference type="InterPro" id="IPR013083">
    <property type="entry name" value="Znf_RING/FYVE/PHD"/>
</dbReference>
<keyword evidence="4" id="KW-0156">Chromatin regulator</keyword>
<dbReference type="InParanoid" id="A7TQK4"/>
<evidence type="ECO:0000259" key="6">
    <source>
        <dbReference type="PROSITE" id="PS50280"/>
    </source>
</evidence>
<reference evidence="7 8" key="1">
    <citation type="journal article" date="2007" name="Proc. Natl. Acad. Sci. U.S.A.">
        <title>Independent sorting-out of thousands of duplicated gene pairs in two yeast species descended from a whole-genome duplication.</title>
        <authorList>
            <person name="Scannell D.R."/>
            <person name="Frank A.C."/>
            <person name="Conant G.C."/>
            <person name="Byrne K.P."/>
            <person name="Woolfit M."/>
            <person name="Wolfe K.H."/>
        </authorList>
    </citation>
    <scope>NUCLEOTIDE SEQUENCE [LARGE SCALE GENOMIC DNA]</scope>
    <source>
        <strain evidence="8">ATCC 22028 / DSM 70294 / BCRC 21397 / CBS 2163 / NBRC 10782 / NRRL Y-8283 / UCD 57-17</strain>
    </source>
</reference>
<sequence>MMSKEMIKEHSILDDASTLLMLSKGQHITNISHHGVSDKSRAAAEALAAAAIIPLPLKRSNTECSETSSLQPKRMKSSNSENHADMIAKPSWPVPDYYIVDPNDNIITCICGIDEEDGSLIKCANCNRWQHALCYDIKEDQEALRDFFLCNICKPRMKRMDIEVAVIKQKERLSLLSDKLKNNSSEVKNVKIEDTRSNCLNYKVLSESKYIDKYAKLFIEKHKDDDWVLSIHNDSISPIPVETKSYSSSPFNAASTKKNKVGLFISQDCKAADLIVEVVGEIDFQKRYLQDPKNHYRIWGTSKPKVFFHPHWPLHIDERTSGNITRFLRYGCHPNVELATIRTDSQNDSTPSVKFYLRAIRDIKKDEELCIAWQWDLRHPIRPILKDTSKFETLNELDKYSLIHSIDTISKNCECGCGNNNPDCNLFKVNQFAESFYKATKSKLNNRTRLSEILKSYPKSRDTVNKGSTNGTALKTESSSNMPTLTESKQL</sequence>
<dbReference type="STRING" id="436907.A7TQK4"/>
<dbReference type="eggNOG" id="KOG1844">
    <property type="taxonomic scope" value="Eukaryota"/>
</dbReference>
<dbReference type="InterPro" id="IPR019786">
    <property type="entry name" value="Zinc_finger_PHD-type_CS"/>
</dbReference>
<dbReference type="EMBL" id="DS480459">
    <property type="protein sequence ID" value="EDO15468.1"/>
    <property type="molecule type" value="Genomic_DNA"/>
</dbReference>
<evidence type="ECO:0000313" key="7">
    <source>
        <dbReference type="EMBL" id="EDO15468.1"/>
    </source>
</evidence>
<evidence type="ECO:0000313" key="8">
    <source>
        <dbReference type="Proteomes" id="UP000000267"/>
    </source>
</evidence>
<dbReference type="GO" id="GO:0006355">
    <property type="term" value="P:regulation of DNA-templated transcription"/>
    <property type="evidence" value="ECO:0007669"/>
    <property type="project" value="TreeGrafter"/>
</dbReference>
<dbReference type="SUPFAM" id="SSF57903">
    <property type="entry name" value="FYVE/PHD zinc finger"/>
    <property type="match status" value="1"/>
</dbReference>
<dbReference type="PhylomeDB" id="A7TQK4"/>
<dbReference type="OrthoDB" id="20872at2759"/>
<evidence type="ECO:0000256" key="4">
    <source>
        <dbReference type="ARBA" id="ARBA00022853"/>
    </source>
</evidence>
<dbReference type="Pfam" id="PF20826">
    <property type="entry name" value="PHD_5"/>
    <property type="match status" value="1"/>
</dbReference>
<feature type="region of interest" description="Disordered" evidence="5">
    <location>
        <begin position="460"/>
        <end position="491"/>
    </location>
</feature>
<name>A7TQK4_VANPO</name>
<dbReference type="SMART" id="SM00249">
    <property type="entry name" value="PHD"/>
    <property type="match status" value="1"/>
</dbReference>
<dbReference type="GO" id="GO:0070210">
    <property type="term" value="C:Rpd3L-Expanded complex"/>
    <property type="evidence" value="ECO:0007669"/>
    <property type="project" value="TreeGrafter"/>
</dbReference>
<dbReference type="Proteomes" id="UP000000267">
    <property type="component" value="Unassembled WGS sequence"/>
</dbReference>
<feature type="compositionally biased region" description="Polar residues" evidence="5">
    <location>
        <begin position="465"/>
        <end position="491"/>
    </location>
</feature>
<organism evidence="8">
    <name type="scientific">Vanderwaltozyma polyspora (strain ATCC 22028 / DSM 70294 / BCRC 21397 / CBS 2163 / NBRC 10782 / NRRL Y-8283 / UCD 57-17)</name>
    <name type="common">Kluyveromyces polysporus</name>
    <dbReference type="NCBI Taxonomy" id="436907"/>
    <lineage>
        <taxon>Eukaryota</taxon>
        <taxon>Fungi</taxon>
        <taxon>Dikarya</taxon>
        <taxon>Ascomycota</taxon>
        <taxon>Saccharomycotina</taxon>
        <taxon>Saccharomycetes</taxon>
        <taxon>Saccharomycetales</taxon>
        <taxon>Saccharomycetaceae</taxon>
        <taxon>Vanderwaltozyma</taxon>
    </lineage>
</organism>
<dbReference type="InterPro" id="IPR001214">
    <property type="entry name" value="SET_dom"/>
</dbReference>
<feature type="domain" description="SET" evidence="6">
    <location>
        <begin position="241"/>
        <end position="374"/>
    </location>
</feature>
<dbReference type="Gene3D" id="3.30.40.10">
    <property type="entry name" value="Zinc/RING finger domain, C3HC4 (zinc finger)"/>
    <property type="match status" value="1"/>
</dbReference>
<gene>
    <name evidence="7" type="ORF">Kpol_463p18</name>
</gene>
<accession>A7TQK4</accession>
<keyword evidence="8" id="KW-1185">Reference proteome</keyword>